<feature type="compositionally biased region" description="Basic and acidic residues" evidence="1">
    <location>
        <begin position="1"/>
        <end position="23"/>
    </location>
</feature>
<evidence type="ECO:0000256" key="1">
    <source>
        <dbReference type="SAM" id="MobiDB-lite"/>
    </source>
</evidence>
<feature type="region of interest" description="Disordered" evidence="1">
    <location>
        <begin position="286"/>
        <end position="381"/>
    </location>
</feature>
<feature type="compositionally biased region" description="Polar residues" evidence="1">
    <location>
        <begin position="25"/>
        <end position="49"/>
    </location>
</feature>
<feature type="compositionally biased region" description="Polar residues" evidence="1">
    <location>
        <begin position="324"/>
        <end position="338"/>
    </location>
</feature>
<evidence type="ECO:0000313" key="3">
    <source>
        <dbReference type="Proteomes" id="UP000324022"/>
    </source>
</evidence>
<feature type="compositionally biased region" description="Polar residues" evidence="1">
    <location>
        <begin position="372"/>
        <end position="381"/>
    </location>
</feature>
<accession>A0A5C3DVH0</accession>
<gene>
    <name evidence="2" type="ORF">UTRI_00506</name>
</gene>
<proteinExistence type="predicted"/>
<organism evidence="2 3">
    <name type="scientific">Ustilago trichophora</name>
    <dbReference type="NCBI Taxonomy" id="86804"/>
    <lineage>
        <taxon>Eukaryota</taxon>
        <taxon>Fungi</taxon>
        <taxon>Dikarya</taxon>
        <taxon>Basidiomycota</taxon>
        <taxon>Ustilaginomycotina</taxon>
        <taxon>Ustilaginomycetes</taxon>
        <taxon>Ustilaginales</taxon>
        <taxon>Ustilaginaceae</taxon>
        <taxon>Ustilago</taxon>
    </lineage>
</organism>
<name>A0A5C3DVH0_9BASI</name>
<protein>
    <submittedName>
        <fullName evidence="2">Uncharacterized protein</fullName>
    </submittedName>
</protein>
<feature type="compositionally biased region" description="Basic and acidic residues" evidence="1">
    <location>
        <begin position="343"/>
        <end position="362"/>
    </location>
</feature>
<dbReference type="Proteomes" id="UP000324022">
    <property type="component" value="Unassembled WGS sequence"/>
</dbReference>
<evidence type="ECO:0000313" key="2">
    <source>
        <dbReference type="EMBL" id="SPO21029.1"/>
    </source>
</evidence>
<dbReference type="EMBL" id="OOIN01000002">
    <property type="protein sequence ID" value="SPO21029.1"/>
    <property type="molecule type" value="Genomic_DNA"/>
</dbReference>
<dbReference type="AlphaFoldDB" id="A0A5C3DVH0"/>
<dbReference type="OrthoDB" id="1714508at2759"/>
<sequence>MHSEFLRIRSARDEEFRSADHRTPYMSTVGSMTGEVDSSSINPQSASRWTSKEHQPGYLRNMKESSREKIDSSMPTTGEINAEAGLSRAPQAPVDFMKAERDKHAAEFARHSRFPASILPQTQIRGTTAQIGDFFDPMALAEIDNAELFRDLPFFGPPPEPRVEGGVDPDPRPYWGLSVERCEFFSNGVFIKQPSIPENPTVQANLERYHELKKQGVHFNENLMRNRSFKNPHVYSQLVEFLGIDETRSNLSCLDTGRGEAGSWRAMLPLSEQELIEGDPIATLEKQQQDHRDKQMEKLKAGHKRTIDFSRGQYEDTDDGPSLRSASSWEEPSRSATGSKPGHQADDRKRTAQSNRDSDAKRRFSIADQHLRSSQNRSKRH</sequence>
<keyword evidence="3" id="KW-1185">Reference proteome</keyword>
<dbReference type="Pfam" id="PF07818">
    <property type="entry name" value="HCNGP"/>
    <property type="match status" value="1"/>
</dbReference>
<feature type="compositionally biased region" description="Basic and acidic residues" evidence="1">
    <location>
        <begin position="287"/>
        <end position="308"/>
    </location>
</feature>
<reference evidence="2 3" key="1">
    <citation type="submission" date="2018-03" db="EMBL/GenBank/DDBJ databases">
        <authorList>
            <person name="Guldener U."/>
        </authorList>
    </citation>
    <scope>NUCLEOTIDE SEQUENCE [LARGE SCALE GENOMIC DNA]</scope>
    <source>
        <strain evidence="2 3">NBRC100155</strain>
    </source>
</reference>
<dbReference type="InterPro" id="IPR012479">
    <property type="entry name" value="SAP30BP"/>
</dbReference>
<feature type="region of interest" description="Disordered" evidence="1">
    <location>
        <begin position="1"/>
        <end position="56"/>
    </location>
</feature>
<dbReference type="GO" id="GO:0006355">
    <property type="term" value="P:regulation of DNA-templated transcription"/>
    <property type="evidence" value="ECO:0007669"/>
    <property type="project" value="InterPro"/>
</dbReference>